<keyword evidence="9" id="KW-1185">Reference proteome</keyword>
<dbReference type="SUPFAM" id="SSF47576">
    <property type="entry name" value="Calponin-homology domain, CH-domain"/>
    <property type="match status" value="1"/>
</dbReference>
<name>A0AAQ4D7Z1_AMBAM</name>
<dbReference type="SMART" id="SM00243">
    <property type="entry name" value="GAS2"/>
    <property type="match status" value="1"/>
</dbReference>
<comment type="caution">
    <text evidence="8">The sequence shown here is derived from an EMBL/GenBank/DDBJ whole genome shotgun (WGS) entry which is preliminary data.</text>
</comment>
<feature type="domain" description="Calponin-homology (CH)" evidence="6">
    <location>
        <begin position="20"/>
        <end position="159"/>
    </location>
</feature>
<evidence type="ECO:0000259" key="7">
    <source>
        <dbReference type="PROSITE" id="PS51460"/>
    </source>
</evidence>
<feature type="compositionally biased region" description="Basic and acidic residues" evidence="5">
    <location>
        <begin position="331"/>
        <end position="346"/>
    </location>
</feature>
<dbReference type="CDD" id="cd21204">
    <property type="entry name" value="CH_GAS2-like"/>
    <property type="match status" value="1"/>
</dbReference>
<dbReference type="GO" id="GO:0008093">
    <property type="term" value="F:cytoskeletal anchor activity"/>
    <property type="evidence" value="ECO:0007669"/>
    <property type="project" value="TreeGrafter"/>
</dbReference>
<dbReference type="SUPFAM" id="SSF143575">
    <property type="entry name" value="GAS2 domain-like"/>
    <property type="match status" value="1"/>
</dbReference>
<dbReference type="SMART" id="SM00033">
    <property type="entry name" value="CH"/>
    <property type="match status" value="1"/>
</dbReference>
<reference evidence="8 9" key="1">
    <citation type="journal article" date="2023" name="Arcadia Sci">
        <title>De novo assembly of a long-read Amblyomma americanum tick genome.</title>
        <authorList>
            <person name="Chou S."/>
            <person name="Poskanzer K.E."/>
            <person name="Rollins M."/>
            <person name="Thuy-Boun P.S."/>
        </authorList>
    </citation>
    <scope>NUCLEOTIDE SEQUENCE [LARGE SCALE GENOMIC DNA]</scope>
    <source>
        <strain evidence="8">F_SG_1</strain>
        <tissue evidence="8">Salivary glands</tissue>
    </source>
</reference>
<evidence type="ECO:0008006" key="10">
    <source>
        <dbReference type="Google" id="ProtNLM"/>
    </source>
</evidence>
<feature type="compositionally biased region" description="Basic and acidic residues" evidence="5">
    <location>
        <begin position="286"/>
        <end position="295"/>
    </location>
</feature>
<dbReference type="GO" id="GO:0051764">
    <property type="term" value="P:actin crosslink formation"/>
    <property type="evidence" value="ECO:0007669"/>
    <property type="project" value="TreeGrafter"/>
</dbReference>
<dbReference type="PANTHER" id="PTHR46756">
    <property type="entry name" value="TRANSGELIN"/>
    <property type="match status" value="1"/>
</dbReference>
<dbReference type="InterPro" id="IPR003108">
    <property type="entry name" value="GAR_dom"/>
</dbReference>
<evidence type="ECO:0000256" key="2">
    <source>
        <dbReference type="ARBA" id="ARBA00022490"/>
    </source>
</evidence>
<dbReference type="InterPro" id="IPR001715">
    <property type="entry name" value="CH_dom"/>
</dbReference>
<feature type="region of interest" description="Disordered" evidence="5">
    <location>
        <begin position="229"/>
        <end position="346"/>
    </location>
</feature>
<dbReference type="GO" id="GO:0051015">
    <property type="term" value="F:actin filament binding"/>
    <property type="evidence" value="ECO:0007669"/>
    <property type="project" value="TreeGrafter"/>
</dbReference>
<dbReference type="PANTHER" id="PTHR46756:SF13">
    <property type="entry name" value="GROWTH ARREST-SPECIFIC PROTEIN 2"/>
    <property type="match status" value="1"/>
</dbReference>
<dbReference type="GO" id="GO:0005884">
    <property type="term" value="C:actin filament"/>
    <property type="evidence" value="ECO:0007669"/>
    <property type="project" value="TreeGrafter"/>
</dbReference>
<gene>
    <name evidence="8" type="ORF">V5799_003787</name>
</gene>
<evidence type="ECO:0000256" key="1">
    <source>
        <dbReference type="ARBA" id="ARBA00004245"/>
    </source>
</evidence>
<dbReference type="InterPro" id="IPR036534">
    <property type="entry name" value="GAR_dom_sf"/>
</dbReference>
<feature type="compositionally biased region" description="Low complexity" evidence="5">
    <location>
        <begin position="466"/>
        <end position="484"/>
    </location>
</feature>
<comment type="similarity">
    <text evidence="4">Belongs to the GAS2 family.</text>
</comment>
<protein>
    <recommendedName>
        <fullName evidence="10">Growth arrest-specific protein 2</fullName>
    </recommendedName>
</protein>
<dbReference type="GO" id="GO:0008017">
    <property type="term" value="F:microtubule binding"/>
    <property type="evidence" value="ECO:0007669"/>
    <property type="project" value="InterPro"/>
</dbReference>
<sequence>MRWWLTVDEAYAEDDMEHFEADKRRAARWLRDVLHVEDITADNFLDKLDNGVIVCRLAKLIQAKAEHCCLQSGSSRGYRVSSLRRPLSVLQVVPSFEFKCWENAKSGTFFARDNVDNFLRWCRKFGVNESVMFESDGLVLHNQPRCVVLCLLELGRIASRFGVEPPGLVQLEKEIEEQEQQLLQTAGEDEAAAAVAAADLVGDVVDEDSSSACSSPALSRAHSCLSDDDVASNTGEHGPATTNGATDGGSLEPQLPGVIADVVDGVPINGGSRKAGLDDDDDDDGRDSGLPHEGGDAPYGAEDSLDGSLNGTSSTPSPPPAQPPVQKGPSKKTDGGKKKVPSDLDRKVRKIASRVCQSETQIKRISEGRYCIGGRIYFVRLLKEKHVMIRVGGGWDTLEHFLSRHDTCNVILLNRRSSSTSEDGSHSPSSSSPCSLLGGTPSPLGSNAGSNATHAGMGLSRPRYRSPASSVSLSAISSLSKQVG</sequence>
<comment type="subcellular location">
    <subcellularLocation>
        <location evidence="1">Cytoplasm</location>
        <location evidence="1">Cytoskeleton</location>
    </subcellularLocation>
</comment>
<feature type="region of interest" description="Disordered" evidence="5">
    <location>
        <begin position="417"/>
        <end position="484"/>
    </location>
</feature>
<keyword evidence="2" id="KW-0963">Cytoplasm</keyword>
<keyword evidence="3" id="KW-0206">Cytoskeleton</keyword>
<organism evidence="8 9">
    <name type="scientific">Amblyomma americanum</name>
    <name type="common">Lone star tick</name>
    <dbReference type="NCBI Taxonomy" id="6943"/>
    <lineage>
        <taxon>Eukaryota</taxon>
        <taxon>Metazoa</taxon>
        <taxon>Ecdysozoa</taxon>
        <taxon>Arthropoda</taxon>
        <taxon>Chelicerata</taxon>
        <taxon>Arachnida</taxon>
        <taxon>Acari</taxon>
        <taxon>Parasitiformes</taxon>
        <taxon>Ixodida</taxon>
        <taxon>Ixodoidea</taxon>
        <taxon>Ixodidae</taxon>
        <taxon>Amblyomminae</taxon>
        <taxon>Amblyomma</taxon>
    </lineage>
</organism>
<evidence type="ECO:0000256" key="5">
    <source>
        <dbReference type="SAM" id="MobiDB-lite"/>
    </source>
</evidence>
<evidence type="ECO:0000256" key="3">
    <source>
        <dbReference type="ARBA" id="ARBA00023212"/>
    </source>
</evidence>
<dbReference type="InterPro" id="IPR036872">
    <property type="entry name" value="CH_dom_sf"/>
</dbReference>
<proteinExistence type="inferred from homology"/>
<dbReference type="Pfam" id="PF00307">
    <property type="entry name" value="CH"/>
    <property type="match status" value="1"/>
</dbReference>
<evidence type="ECO:0000256" key="4">
    <source>
        <dbReference type="ARBA" id="ARBA00038441"/>
    </source>
</evidence>
<dbReference type="AlphaFoldDB" id="A0AAQ4D7Z1"/>
<dbReference type="Gene3D" id="3.30.920.20">
    <property type="entry name" value="Gas2-like domain"/>
    <property type="match status" value="1"/>
</dbReference>
<feature type="compositionally biased region" description="Low complexity" evidence="5">
    <location>
        <begin position="417"/>
        <end position="446"/>
    </location>
</feature>
<feature type="compositionally biased region" description="Polar residues" evidence="5">
    <location>
        <begin position="231"/>
        <end position="245"/>
    </location>
</feature>
<dbReference type="PROSITE" id="PS51460">
    <property type="entry name" value="GAR"/>
    <property type="match status" value="1"/>
</dbReference>
<dbReference type="Proteomes" id="UP001321473">
    <property type="component" value="Unassembled WGS sequence"/>
</dbReference>
<evidence type="ECO:0000313" key="9">
    <source>
        <dbReference type="Proteomes" id="UP001321473"/>
    </source>
</evidence>
<feature type="domain" description="GAR" evidence="7">
    <location>
        <begin position="335"/>
        <end position="409"/>
    </location>
</feature>
<dbReference type="PROSITE" id="PS50021">
    <property type="entry name" value="CH"/>
    <property type="match status" value="1"/>
</dbReference>
<evidence type="ECO:0000259" key="6">
    <source>
        <dbReference type="PROSITE" id="PS50021"/>
    </source>
</evidence>
<dbReference type="Gene3D" id="1.10.418.10">
    <property type="entry name" value="Calponin-like domain"/>
    <property type="match status" value="1"/>
</dbReference>
<dbReference type="Pfam" id="PF02187">
    <property type="entry name" value="GAS2"/>
    <property type="match status" value="1"/>
</dbReference>
<accession>A0AAQ4D7Z1</accession>
<dbReference type="EMBL" id="JARKHS020033971">
    <property type="protein sequence ID" value="KAK8758581.1"/>
    <property type="molecule type" value="Genomic_DNA"/>
</dbReference>
<evidence type="ECO:0000313" key="8">
    <source>
        <dbReference type="EMBL" id="KAK8758581.1"/>
    </source>
</evidence>